<reference evidence="2" key="3">
    <citation type="submission" date="2016-07" db="EMBL/GenBank/DDBJ databases">
        <title>Evolution of pathogenesis and genome organization in the Tremellales.</title>
        <authorList>
            <person name="Cuomo C."/>
            <person name="Litvintseva A."/>
            <person name="Heitman J."/>
            <person name="Chen Y."/>
            <person name="Sun S."/>
            <person name="Springer D."/>
            <person name="Dromer F."/>
            <person name="Young S."/>
            <person name="Zeng Q."/>
            <person name="Chapman S."/>
            <person name="Gujja S."/>
            <person name="Saif S."/>
            <person name="Birren B."/>
        </authorList>
    </citation>
    <scope>NUCLEOTIDE SEQUENCE</scope>
    <source>
        <strain evidence="2">CBS 10737</strain>
    </source>
</reference>
<proteinExistence type="predicted"/>
<dbReference type="EMBL" id="CP144521">
    <property type="protein sequence ID" value="WWC68973.1"/>
    <property type="molecule type" value="Genomic_DNA"/>
</dbReference>
<reference evidence="3" key="2">
    <citation type="submission" date="2013-07" db="EMBL/GenBank/DDBJ databases">
        <authorList>
            <consortium name="The Broad Institute Genome Sequencing Platform"/>
            <person name="Cuomo C."/>
            <person name="Litvintseva A."/>
            <person name="Chen Y."/>
            <person name="Heitman J."/>
            <person name="Sun S."/>
            <person name="Springer D."/>
            <person name="Dromer F."/>
            <person name="Young S.K."/>
            <person name="Zeng Q."/>
            <person name="Gargeya S."/>
            <person name="Fitzgerald M."/>
            <person name="Abouelleil A."/>
            <person name="Alvarado L."/>
            <person name="Berlin A.M."/>
            <person name="Chapman S.B."/>
            <person name="Dewar J."/>
            <person name="Goldberg J."/>
            <person name="Griggs A."/>
            <person name="Gujja S."/>
            <person name="Hansen M."/>
            <person name="Howarth C."/>
            <person name="Imamovic A."/>
            <person name="Larimer J."/>
            <person name="McCowan C."/>
            <person name="Murphy C."/>
            <person name="Pearson M."/>
            <person name="Priest M."/>
            <person name="Roberts A."/>
            <person name="Saif S."/>
            <person name="Shea T."/>
            <person name="Sykes S."/>
            <person name="Wortman J."/>
            <person name="Nusbaum C."/>
            <person name="Birren B."/>
        </authorList>
    </citation>
    <scope>NUCLEOTIDE SEQUENCE</scope>
    <source>
        <strain evidence="3">CBS 10737</strain>
    </source>
</reference>
<dbReference type="GeneID" id="30171628"/>
<dbReference type="EMBL" id="KI894009">
    <property type="protein sequence ID" value="OCF51193.1"/>
    <property type="molecule type" value="Genomic_DNA"/>
</dbReference>
<feature type="compositionally biased region" description="Low complexity" evidence="1">
    <location>
        <begin position="10"/>
        <end position="22"/>
    </location>
</feature>
<dbReference type="Proteomes" id="UP000094020">
    <property type="component" value="Chromosome 3"/>
</dbReference>
<sequence>MSTTGEKAASSVPSETPSSNSTRSYKVHIADDAYAREGDDETLTFTYTISTKETSRNYRGYTLTATIEGIEITGPQSGEKVTKLLRSKDKYRAELGFTVRVEANDSVDQVSTHGT</sequence>
<reference evidence="2" key="1">
    <citation type="submission" date="2013-07" db="EMBL/GenBank/DDBJ databases">
        <title>The Genome Sequence of Cryptococcus pinus CBS10737.</title>
        <authorList>
            <consortium name="The Broad Institute Genome Sequencing Platform"/>
            <person name="Cuomo C."/>
            <person name="Litvintseva A."/>
            <person name="Chen Y."/>
            <person name="Heitman J."/>
            <person name="Sun S."/>
            <person name="Springer D."/>
            <person name="Dromer F."/>
            <person name="Young S.K."/>
            <person name="Zeng Q."/>
            <person name="Gargeya S."/>
            <person name="Fitzgerald M."/>
            <person name="Abouelleil A."/>
            <person name="Alvarado L."/>
            <person name="Berlin A.M."/>
            <person name="Chapman S.B."/>
            <person name="Dewar J."/>
            <person name="Goldberg J."/>
            <person name="Griggs A."/>
            <person name="Gujja S."/>
            <person name="Hansen M."/>
            <person name="Howarth C."/>
            <person name="Imamovic A."/>
            <person name="Larimer J."/>
            <person name="McCowan C."/>
            <person name="Murphy C."/>
            <person name="Pearson M."/>
            <person name="Priest M."/>
            <person name="Roberts A."/>
            <person name="Saif S."/>
            <person name="Shea T."/>
            <person name="Sykes S."/>
            <person name="Wortman J."/>
            <person name="Nusbaum C."/>
            <person name="Birren B."/>
        </authorList>
    </citation>
    <scope>NUCLEOTIDE SEQUENCE [LARGE SCALE GENOMIC DNA]</scope>
    <source>
        <strain evidence="2">CBS 10737</strain>
    </source>
</reference>
<evidence type="ECO:0000313" key="3">
    <source>
        <dbReference type="EMBL" id="WWC68973.1"/>
    </source>
</evidence>
<evidence type="ECO:0000256" key="1">
    <source>
        <dbReference type="SAM" id="MobiDB-lite"/>
    </source>
</evidence>
<protein>
    <submittedName>
        <fullName evidence="2">Uncharacterized protein</fullName>
    </submittedName>
</protein>
<evidence type="ECO:0000313" key="4">
    <source>
        <dbReference type="Proteomes" id="UP000094020"/>
    </source>
</evidence>
<organism evidence="2">
    <name type="scientific">Kwoniella pini CBS 10737</name>
    <dbReference type="NCBI Taxonomy" id="1296096"/>
    <lineage>
        <taxon>Eukaryota</taxon>
        <taxon>Fungi</taxon>
        <taxon>Dikarya</taxon>
        <taxon>Basidiomycota</taxon>
        <taxon>Agaricomycotina</taxon>
        <taxon>Tremellomycetes</taxon>
        <taxon>Tremellales</taxon>
        <taxon>Cryptococcaceae</taxon>
        <taxon>Kwoniella</taxon>
    </lineage>
</organism>
<evidence type="ECO:0000313" key="2">
    <source>
        <dbReference type="EMBL" id="OCF51193.1"/>
    </source>
</evidence>
<dbReference type="RefSeq" id="XP_019012412.1">
    <property type="nucleotide sequence ID" value="XM_019155009.1"/>
</dbReference>
<dbReference type="KEGG" id="kpin:30171628"/>
<accession>A0A1B9I6P2</accession>
<reference evidence="3" key="4">
    <citation type="submission" date="2024-02" db="EMBL/GenBank/DDBJ databases">
        <title>Comparative genomics of Cryptococcus and Kwoniella reveals pathogenesis evolution and contrasting modes of karyotype evolution via chromosome fusion or intercentromeric recombination.</title>
        <authorList>
            <person name="Coelho M.A."/>
            <person name="David-Palma M."/>
            <person name="Shea T."/>
            <person name="Bowers K."/>
            <person name="McGinley-Smith S."/>
            <person name="Mohammad A.W."/>
            <person name="Gnirke A."/>
            <person name="Yurkov A.M."/>
            <person name="Nowrousian M."/>
            <person name="Sun S."/>
            <person name="Cuomo C.A."/>
            <person name="Heitman J."/>
        </authorList>
    </citation>
    <scope>NUCLEOTIDE SEQUENCE</scope>
    <source>
        <strain evidence="3">CBS 10737</strain>
    </source>
</reference>
<keyword evidence="4" id="KW-1185">Reference proteome</keyword>
<name>A0A1B9I6P2_9TREE</name>
<feature type="region of interest" description="Disordered" evidence="1">
    <location>
        <begin position="1"/>
        <end position="25"/>
    </location>
</feature>
<dbReference type="AlphaFoldDB" id="A0A1B9I6P2"/>
<gene>
    <name evidence="2" type="ORF">I206_03259</name>
    <name evidence="3" type="ORF">I206_102909</name>
</gene>